<dbReference type="GO" id="GO:0016301">
    <property type="term" value="F:kinase activity"/>
    <property type="evidence" value="ECO:0007669"/>
    <property type="project" value="UniProtKB-KW"/>
</dbReference>
<protein>
    <submittedName>
        <fullName evidence="2">Kinase-associated lipoprotein B</fullName>
    </submittedName>
</protein>
<dbReference type="SUPFAM" id="SSF141251">
    <property type="entry name" value="Kinase-associated protein B-like"/>
    <property type="match status" value="1"/>
</dbReference>
<dbReference type="Gene3D" id="2.30.30.430">
    <property type="entry name" value="Kinase associated protein B domain"/>
    <property type="match status" value="1"/>
</dbReference>
<evidence type="ECO:0000313" key="2">
    <source>
        <dbReference type="EMBL" id="TWL31571.1"/>
    </source>
</evidence>
<dbReference type="EMBL" id="CP065647">
    <property type="protein sequence ID" value="QPR74291.1"/>
    <property type="molecule type" value="Genomic_DNA"/>
</dbReference>
<proteinExistence type="predicted"/>
<keyword evidence="2" id="KW-0808">Transferase</keyword>
<dbReference type="SMART" id="SM01298">
    <property type="entry name" value="KapB"/>
    <property type="match status" value="1"/>
</dbReference>
<dbReference type="AlphaFoldDB" id="A0A1Y0YM26"/>
<dbReference type="RefSeq" id="WP_003184806.1">
    <property type="nucleotide sequence ID" value="NZ_BEXU01000021.1"/>
</dbReference>
<evidence type="ECO:0000313" key="3">
    <source>
        <dbReference type="Proteomes" id="UP000435910"/>
    </source>
</evidence>
<gene>
    <name evidence="2" type="ORF">CHCC16736_0739</name>
    <name evidence="1" type="ORF">I6G80_08515</name>
</gene>
<dbReference type="Proteomes" id="UP000595038">
    <property type="component" value="Chromosome"/>
</dbReference>
<reference evidence="2 3" key="1">
    <citation type="submission" date="2019-06" db="EMBL/GenBank/DDBJ databases">
        <title>Genome sequence analysis of &gt;100 Bacillus licheniformis strains suggests intrinsic resistance to this species.</title>
        <authorList>
            <person name="Wels M."/>
            <person name="Siezen R.J."/>
            <person name="Johansen E."/>
            <person name="Stuer-Lauridsen B."/>
            <person name="Bjerre K."/>
            <person name="Nielsen B.K.K."/>
        </authorList>
    </citation>
    <scope>NUCLEOTIDE SEQUENCE [LARGE SCALE GENOMIC DNA]</scope>
    <source>
        <strain evidence="2 3">BAC-16736</strain>
    </source>
</reference>
<reference evidence="1 4" key="2">
    <citation type="submission" date="2020-12" db="EMBL/GenBank/DDBJ databases">
        <title>FDA dAtabase for Regulatory Grade micrObial Sequences (FDA-ARGOS): Supporting development and validation of Infectious Disease Dx tests.</title>
        <authorList>
            <person name="Nelson B."/>
            <person name="Plummer A."/>
            <person name="Tallon L."/>
            <person name="Sadzewicz L."/>
            <person name="Zhao X."/>
            <person name="Boylan J."/>
            <person name="Ott S."/>
            <person name="Bowen H."/>
            <person name="Vavikolanu K."/>
            <person name="Mehta A."/>
            <person name="Aluvathingal J."/>
            <person name="Nadendla S."/>
            <person name="Myers T."/>
            <person name="Yan Y."/>
            <person name="Sichtig H."/>
        </authorList>
    </citation>
    <scope>NUCLEOTIDE SEQUENCE [LARGE SCALE GENOMIC DNA]</scope>
    <source>
        <strain evidence="1 4">FDAARGOS_923</strain>
    </source>
</reference>
<keyword evidence="2" id="KW-0449">Lipoprotein</keyword>
<dbReference type="Pfam" id="PF08810">
    <property type="entry name" value="KapB"/>
    <property type="match status" value="1"/>
</dbReference>
<dbReference type="OMA" id="DLHHPKQ"/>
<name>A0A1Y0YM26_BACLI</name>
<sequence>MNNQFQVGDRVKGFYKTGVYIGEITDVKPMHYLVKILAVLTHPKQGDLHHPNRADVPFFHERKALAYGEQTNIPHRMVKPFDEAVPDYADSLRSALSRLKTDLQNDSSEYAAKSLELIHGLEKEYFLHK</sequence>
<dbReference type="GeneID" id="92860086"/>
<accession>A0A1Y0YM26</accession>
<organism evidence="2 3">
    <name type="scientific">Bacillus licheniformis</name>
    <dbReference type="NCBI Taxonomy" id="1402"/>
    <lineage>
        <taxon>Bacteria</taxon>
        <taxon>Bacillati</taxon>
        <taxon>Bacillota</taxon>
        <taxon>Bacilli</taxon>
        <taxon>Bacillales</taxon>
        <taxon>Bacillaceae</taxon>
        <taxon>Bacillus</taxon>
    </lineage>
</organism>
<dbReference type="InterPro" id="IPR038080">
    <property type="entry name" value="KapB_sf"/>
</dbReference>
<evidence type="ECO:0000313" key="1">
    <source>
        <dbReference type="EMBL" id="QPR74291.1"/>
    </source>
</evidence>
<evidence type="ECO:0000313" key="4">
    <source>
        <dbReference type="Proteomes" id="UP000595038"/>
    </source>
</evidence>
<dbReference type="Proteomes" id="UP000435910">
    <property type="component" value="Unassembled WGS sequence"/>
</dbReference>
<keyword evidence="2" id="KW-0418">Kinase</keyword>
<dbReference type="InterPro" id="IPR014916">
    <property type="entry name" value="KapB"/>
</dbReference>
<dbReference type="EMBL" id="NILC01000010">
    <property type="protein sequence ID" value="TWL31571.1"/>
    <property type="molecule type" value="Genomic_DNA"/>
</dbReference>